<dbReference type="WBParaSite" id="sdigi.contig729.g9612.t1">
    <property type="protein sequence ID" value="sdigi.contig729.g9612.t1"/>
    <property type="gene ID" value="sdigi.contig729.g9612"/>
</dbReference>
<reference evidence="3" key="1">
    <citation type="submission" date="2022-11" db="UniProtKB">
        <authorList>
            <consortium name="WormBaseParasite"/>
        </authorList>
    </citation>
    <scope>IDENTIFICATION</scope>
</reference>
<organism evidence="2 3">
    <name type="scientific">Setaria digitata</name>
    <dbReference type="NCBI Taxonomy" id="48799"/>
    <lineage>
        <taxon>Eukaryota</taxon>
        <taxon>Metazoa</taxon>
        <taxon>Ecdysozoa</taxon>
        <taxon>Nematoda</taxon>
        <taxon>Chromadorea</taxon>
        <taxon>Rhabditida</taxon>
        <taxon>Spirurina</taxon>
        <taxon>Spiruromorpha</taxon>
        <taxon>Filarioidea</taxon>
        <taxon>Setariidae</taxon>
        <taxon>Setaria</taxon>
    </lineage>
</organism>
<feature type="region of interest" description="Disordered" evidence="1">
    <location>
        <begin position="1"/>
        <end position="25"/>
    </location>
</feature>
<evidence type="ECO:0000256" key="1">
    <source>
        <dbReference type="SAM" id="MobiDB-lite"/>
    </source>
</evidence>
<keyword evidence="2" id="KW-1185">Reference proteome</keyword>
<evidence type="ECO:0000313" key="2">
    <source>
        <dbReference type="Proteomes" id="UP000887581"/>
    </source>
</evidence>
<protein>
    <submittedName>
        <fullName evidence="3">Uncharacterized protein</fullName>
    </submittedName>
</protein>
<accession>A0A915Q1C9</accession>
<proteinExistence type="predicted"/>
<sequence length="163" mass="18487">MKNENENQQQLMMSTGSNEKQTDSYFESESATAISSLTDNNVYNSSATVQSSIFTDSSNMPESTSTDVRLPVELPIYTEYIRKRRFGKPIRIAVYHARAIIWNECSDDLHCGQRMICCRKGWYDLSADSGTGYFCLPDCELTKKINLDTHEANGLIPNDIIYD</sequence>
<dbReference type="Proteomes" id="UP000887581">
    <property type="component" value="Unplaced"/>
</dbReference>
<name>A0A915Q1C9_9BILA</name>
<evidence type="ECO:0000313" key="3">
    <source>
        <dbReference type="WBParaSite" id="sdigi.contig729.g9612.t1"/>
    </source>
</evidence>
<dbReference type="AlphaFoldDB" id="A0A915Q1C9"/>